<feature type="compositionally biased region" description="Polar residues" evidence="1">
    <location>
        <begin position="35"/>
        <end position="49"/>
    </location>
</feature>
<accession>A0A1K0G6G3</accession>
<feature type="region of interest" description="Disordered" evidence="1">
    <location>
        <begin position="156"/>
        <end position="179"/>
    </location>
</feature>
<name>A0A1K0G6G3_9BASI</name>
<proteinExistence type="predicted"/>
<dbReference type="EMBL" id="LT558125">
    <property type="protein sequence ID" value="SAM83117.1"/>
    <property type="molecule type" value="Genomic_DNA"/>
</dbReference>
<dbReference type="OrthoDB" id="2547445at2759"/>
<dbReference type="AlphaFoldDB" id="A0A1K0G6G3"/>
<feature type="region of interest" description="Disordered" evidence="1">
    <location>
        <begin position="265"/>
        <end position="297"/>
    </location>
</feature>
<feature type="compositionally biased region" description="Low complexity" evidence="1">
    <location>
        <begin position="132"/>
        <end position="142"/>
    </location>
</feature>
<evidence type="ECO:0000256" key="1">
    <source>
        <dbReference type="SAM" id="MobiDB-lite"/>
    </source>
</evidence>
<feature type="region of interest" description="Disordered" evidence="1">
    <location>
        <begin position="108"/>
        <end position="142"/>
    </location>
</feature>
<organism evidence="2 3">
    <name type="scientific">Ustilago bromivora</name>
    <dbReference type="NCBI Taxonomy" id="307758"/>
    <lineage>
        <taxon>Eukaryota</taxon>
        <taxon>Fungi</taxon>
        <taxon>Dikarya</taxon>
        <taxon>Basidiomycota</taxon>
        <taxon>Ustilaginomycotina</taxon>
        <taxon>Ustilaginomycetes</taxon>
        <taxon>Ustilaginales</taxon>
        <taxon>Ustilaginaceae</taxon>
        <taxon>Ustilago</taxon>
    </lineage>
</organism>
<evidence type="ECO:0000313" key="3">
    <source>
        <dbReference type="Proteomes" id="UP000179920"/>
    </source>
</evidence>
<protein>
    <submittedName>
        <fullName evidence="2">Uncharacterized protein</fullName>
    </submittedName>
</protein>
<evidence type="ECO:0000313" key="2">
    <source>
        <dbReference type="EMBL" id="SAM83117.1"/>
    </source>
</evidence>
<sequence length="297" mass="31680">MKASANSFGWLAIRNFTYCLSDRPDPPDKPRGAQPKTNTAPSLSGSTAQTQRLTGMGDSVVVLYHPEQTNKAIAWCNTLVAMQSGKNVKCHIALPTCQRCDAVRPPTTAPLKPQEGREMGSKAPSGRLGEKGTAASTLAPAGGAADKQLVALRRRASTGKADPNDPLIPPPESQDKTIAKPFGRDDEYLFDPELEPAIAEFQDYCENKLTLAVRADCPFHLVKGWSDEPPFDLHRFCMSLMGNDGHTLHTEGGGGKPAPPKVIGNGARVGGEGGIMDPNDPIVPSRNEPPAPLQQGQ</sequence>
<feature type="region of interest" description="Disordered" evidence="1">
    <location>
        <begin position="22"/>
        <end position="49"/>
    </location>
</feature>
<reference evidence="3" key="1">
    <citation type="submission" date="2016-04" db="EMBL/GenBank/DDBJ databases">
        <authorList>
            <person name="Guldener U."/>
            <person name="Guldener U."/>
        </authorList>
    </citation>
    <scope>NUCLEOTIDE SEQUENCE [LARGE SCALE GENOMIC DNA]</scope>
    <source>
        <strain evidence="3">UB2112</strain>
    </source>
</reference>
<gene>
    <name evidence="2" type="ORF">UBRO_03677</name>
</gene>
<dbReference type="Proteomes" id="UP000179920">
    <property type="component" value="Chromosome IX"/>
</dbReference>
<feature type="compositionally biased region" description="Basic and acidic residues" evidence="1">
    <location>
        <begin position="22"/>
        <end position="31"/>
    </location>
</feature>
<feature type="compositionally biased region" description="Pro residues" evidence="1">
    <location>
        <begin position="287"/>
        <end position="297"/>
    </location>
</feature>